<feature type="region of interest" description="Disordered" evidence="1">
    <location>
        <begin position="128"/>
        <end position="163"/>
    </location>
</feature>
<feature type="domain" description="Myb/SANT-like" evidence="2">
    <location>
        <begin position="4"/>
        <end position="97"/>
    </location>
</feature>
<reference evidence="3 4" key="1">
    <citation type="submission" date="2024-02" db="EMBL/GenBank/DDBJ databases">
        <title>High-quality chromosome-scale genome assembly of Pensacola bahiagrass (Paspalum notatum Flugge var. saurae).</title>
        <authorList>
            <person name="Vega J.M."/>
            <person name="Podio M."/>
            <person name="Orjuela J."/>
            <person name="Siena L.A."/>
            <person name="Pessino S.C."/>
            <person name="Combes M.C."/>
            <person name="Mariac C."/>
            <person name="Albertini E."/>
            <person name="Pupilli F."/>
            <person name="Ortiz J.P.A."/>
            <person name="Leblanc O."/>
        </authorList>
    </citation>
    <scope>NUCLEOTIDE SEQUENCE [LARGE SCALE GENOMIC DNA]</scope>
    <source>
        <strain evidence="3">R1</strain>
        <tissue evidence="3">Leaf</tissue>
    </source>
</reference>
<dbReference type="EMBL" id="CP144751">
    <property type="protein sequence ID" value="WVZ83553.1"/>
    <property type="molecule type" value="Genomic_DNA"/>
</dbReference>
<dbReference type="PANTHER" id="PTHR47072:SF5">
    <property type="entry name" value="MYB_SANT-LIKE DOMAIN-CONTAINING PROTEIN"/>
    <property type="match status" value="1"/>
</dbReference>
<protein>
    <recommendedName>
        <fullName evidence="2">Myb/SANT-like domain-containing protein</fullName>
    </recommendedName>
</protein>
<evidence type="ECO:0000313" key="3">
    <source>
        <dbReference type="EMBL" id="WVZ83553.1"/>
    </source>
</evidence>
<dbReference type="Proteomes" id="UP001341281">
    <property type="component" value="Chromosome 07"/>
</dbReference>
<organism evidence="3 4">
    <name type="scientific">Paspalum notatum var. saurae</name>
    <dbReference type="NCBI Taxonomy" id="547442"/>
    <lineage>
        <taxon>Eukaryota</taxon>
        <taxon>Viridiplantae</taxon>
        <taxon>Streptophyta</taxon>
        <taxon>Embryophyta</taxon>
        <taxon>Tracheophyta</taxon>
        <taxon>Spermatophyta</taxon>
        <taxon>Magnoliopsida</taxon>
        <taxon>Liliopsida</taxon>
        <taxon>Poales</taxon>
        <taxon>Poaceae</taxon>
        <taxon>PACMAD clade</taxon>
        <taxon>Panicoideae</taxon>
        <taxon>Andropogonodae</taxon>
        <taxon>Paspaleae</taxon>
        <taxon>Paspalinae</taxon>
        <taxon>Paspalum</taxon>
    </lineage>
</organism>
<feature type="region of interest" description="Disordered" evidence="1">
    <location>
        <begin position="211"/>
        <end position="248"/>
    </location>
</feature>
<feature type="compositionally biased region" description="Basic and acidic residues" evidence="1">
    <location>
        <begin position="138"/>
        <end position="150"/>
    </location>
</feature>
<name>A0AAQ3U1G7_PASNO</name>
<sequence length="290" mass="34124">MRAEWNEARTWFLVTILKEYNSAKYRAQNGWTKEAWNNMTKRVNDHFETNFVVSQLKDREQRLKKDYNAVKDVVSKSGFGWDNDLKMATTIDGLWDELPSNLRKWKDKSFPFYDDLHEIYNGKIAEGKHCRRSSQKAQKVENKSIEEDHGQMSTPSPSQPVFQGSMVDLLQGGIDLTNDSVDYFNSQYRSMAEEQDARDEQFYNQTQADSIEMQESQKRKFSPTTNASPELQGRQEREKKKSKRTENPMNELLALRKEELETYKVLTEKQLQLKEKQIDLNGYHILCTYM</sequence>
<dbReference type="AlphaFoldDB" id="A0AAQ3U1G7"/>
<proteinExistence type="predicted"/>
<evidence type="ECO:0000256" key="1">
    <source>
        <dbReference type="SAM" id="MobiDB-lite"/>
    </source>
</evidence>
<dbReference type="Pfam" id="PF12776">
    <property type="entry name" value="Myb_DNA-bind_3"/>
    <property type="match status" value="1"/>
</dbReference>
<evidence type="ECO:0000259" key="2">
    <source>
        <dbReference type="Pfam" id="PF12776"/>
    </source>
</evidence>
<dbReference type="PANTHER" id="PTHR47072">
    <property type="match status" value="1"/>
</dbReference>
<dbReference type="InterPro" id="IPR024752">
    <property type="entry name" value="Myb/SANT-like_dom"/>
</dbReference>
<evidence type="ECO:0000313" key="4">
    <source>
        <dbReference type="Proteomes" id="UP001341281"/>
    </source>
</evidence>
<feature type="compositionally biased region" description="Polar residues" evidence="1">
    <location>
        <begin position="151"/>
        <end position="162"/>
    </location>
</feature>
<gene>
    <name evidence="3" type="ORF">U9M48_030688</name>
</gene>
<accession>A0AAQ3U1G7</accession>
<keyword evidence="4" id="KW-1185">Reference proteome</keyword>